<keyword evidence="13" id="KW-0010">Activator</keyword>
<evidence type="ECO:0000256" key="3">
    <source>
        <dbReference type="ARBA" id="ARBA00022454"/>
    </source>
</evidence>
<name>A0A7L3R1Z1_9SYLV</name>
<feature type="region of interest" description="Disordered" evidence="19">
    <location>
        <begin position="1222"/>
        <end position="1293"/>
    </location>
</feature>
<dbReference type="GO" id="GO:2000042">
    <property type="term" value="P:negative regulation of double-strand break repair via homologous recombination"/>
    <property type="evidence" value="ECO:0007669"/>
    <property type="project" value="UniProtKB-ARBA"/>
</dbReference>
<feature type="region of interest" description="Disordered" evidence="19">
    <location>
        <begin position="1584"/>
        <end position="1646"/>
    </location>
</feature>
<evidence type="ECO:0000256" key="19">
    <source>
        <dbReference type="SAM" id="MobiDB-lite"/>
    </source>
</evidence>
<feature type="region of interest" description="Disordered" evidence="19">
    <location>
        <begin position="1"/>
        <end position="147"/>
    </location>
</feature>
<feature type="region of interest" description="Disordered" evidence="19">
    <location>
        <begin position="207"/>
        <end position="268"/>
    </location>
</feature>
<feature type="compositionally biased region" description="Polar residues" evidence="19">
    <location>
        <begin position="825"/>
        <end position="841"/>
    </location>
</feature>
<dbReference type="InterPro" id="IPR047252">
    <property type="entry name" value="TP53BP1-like"/>
</dbReference>
<dbReference type="Gene3D" id="3.40.50.10190">
    <property type="entry name" value="BRCT domain"/>
    <property type="match status" value="2"/>
</dbReference>
<dbReference type="FunFam" id="3.40.50.10190:FF:000005">
    <property type="entry name" value="Tumor suppressor p53-binding protein 1"/>
    <property type="match status" value="1"/>
</dbReference>
<dbReference type="Pfam" id="PF09038">
    <property type="entry name" value="53-BP1_Tudor"/>
    <property type="match status" value="1"/>
</dbReference>
<evidence type="ECO:0000256" key="9">
    <source>
        <dbReference type="ARBA" id="ARBA00022838"/>
    </source>
</evidence>
<comment type="caution">
    <text evidence="21">The sequence shown here is derived from an EMBL/GenBank/DDBJ whole genome shotgun (WGS) entry which is preliminary data.</text>
</comment>
<keyword evidence="7" id="KW-0677">Repeat</keyword>
<keyword evidence="4" id="KW-0488">Methylation</keyword>
<keyword evidence="6" id="KW-0597">Phosphoprotein</keyword>
<evidence type="ECO:0000256" key="11">
    <source>
        <dbReference type="ARBA" id="ARBA00023015"/>
    </source>
</evidence>
<dbReference type="GO" id="GO:0016604">
    <property type="term" value="C:nuclear body"/>
    <property type="evidence" value="ECO:0007669"/>
    <property type="project" value="UniProtKB-ARBA"/>
</dbReference>
<keyword evidence="11" id="KW-0805">Transcription regulation</keyword>
<proteinExistence type="predicted"/>
<keyword evidence="22" id="KW-1185">Reference proteome</keyword>
<evidence type="ECO:0000256" key="7">
    <source>
        <dbReference type="ARBA" id="ARBA00022737"/>
    </source>
</evidence>
<keyword evidence="15" id="KW-0234">DNA repair</keyword>
<organism evidence="21 22">
    <name type="scientific">Cettia cetti</name>
    <dbReference type="NCBI Taxonomy" id="68486"/>
    <lineage>
        <taxon>Eukaryota</taxon>
        <taxon>Metazoa</taxon>
        <taxon>Chordata</taxon>
        <taxon>Craniata</taxon>
        <taxon>Vertebrata</taxon>
        <taxon>Euteleostomi</taxon>
        <taxon>Archelosauria</taxon>
        <taxon>Archosauria</taxon>
        <taxon>Dinosauria</taxon>
        <taxon>Saurischia</taxon>
        <taxon>Theropoda</taxon>
        <taxon>Coelurosauria</taxon>
        <taxon>Aves</taxon>
        <taxon>Neognathae</taxon>
        <taxon>Neoaves</taxon>
        <taxon>Telluraves</taxon>
        <taxon>Australaves</taxon>
        <taxon>Passeriformes</taxon>
        <taxon>Sylvioidea</taxon>
        <taxon>Sylviidae</taxon>
        <taxon>Acrocephalinae</taxon>
        <taxon>Cettia</taxon>
    </lineage>
</organism>
<dbReference type="SUPFAM" id="SSF63748">
    <property type="entry name" value="Tudor/PWWP/MBT"/>
    <property type="match status" value="2"/>
</dbReference>
<dbReference type="Gene3D" id="2.30.30.140">
    <property type="match status" value="1"/>
</dbReference>
<feature type="non-terminal residue" evidence="21">
    <location>
        <position position="1"/>
    </location>
</feature>
<feature type="region of interest" description="Disordered" evidence="19">
    <location>
        <begin position="170"/>
        <end position="193"/>
    </location>
</feature>
<dbReference type="InterPro" id="IPR036420">
    <property type="entry name" value="BRCT_dom_sf"/>
</dbReference>
<feature type="domain" description="BRCT" evidence="20">
    <location>
        <begin position="1818"/>
        <end position="1918"/>
    </location>
</feature>
<feature type="region of interest" description="Disordered" evidence="19">
    <location>
        <begin position="1697"/>
        <end position="1717"/>
    </location>
</feature>
<dbReference type="FunFam" id="3.40.50.10190:FF:000003">
    <property type="entry name" value="Tumor suppressor p53-binding protein 1"/>
    <property type="match status" value="1"/>
</dbReference>
<dbReference type="InterPro" id="IPR047250">
    <property type="entry name" value="BRCT_p53bp1-like_rpt2"/>
</dbReference>
<evidence type="ECO:0000256" key="5">
    <source>
        <dbReference type="ARBA" id="ARBA00022499"/>
    </source>
</evidence>
<keyword evidence="3" id="KW-0158">Chromosome</keyword>
<feature type="compositionally biased region" description="Low complexity" evidence="19">
    <location>
        <begin position="1594"/>
        <end position="1605"/>
    </location>
</feature>
<dbReference type="Proteomes" id="UP000524451">
    <property type="component" value="Unassembled WGS sequence"/>
</dbReference>
<dbReference type="PANTHER" id="PTHR15321:SF3">
    <property type="entry name" value="TP53-BINDING PROTEIN 1"/>
    <property type="match status" value="1"/>
</dbReference>
<dbReference type="InterPro" id="IPR015125">
    <property type="entry name" value="53-BP1_Tudor"/>
</dbReference>
<dbReference type="PANTHER" id="PTHR15321">
    <property type="entry name" value="TUMOR SUPPRESSOR P53-BINDING PROTEIN 1"/>
    <property type="match status" value="1"/>
</dbReference>
<evidence type="ECO:0000256" key="8">
    <source>
        <dbReference type="ARBA" id="ARBA00022763"/>
    </source>
</evidence>
<feature type="region of interest" description="Disordered" evidence="19">
    <location>
        <begin position="1357"/>
        <end position="1410"/>
    </location>
</feature>
<dbReference type="Pfam" id="PF18428">
    <property type="entry name" value="BRCT_3"/>
    <property type="match status" value="1"/>
</dbReference>
<dbReference type="GO" id="GO:0045830">
    <property type="term" value="P:positive regulation of isotype switching"/>
    <property type="evidence" value="ECO:0007669"/>
    <property type="project" value="UniProtKB-ARBA"/>
</dbReference>
<evidence type="ECO:0000256" key="14">
    <source>
        <dbReference type="ARBA" id="ARBA00023163"/>
    </source>
</evidence>
<dbReference type="GO" id="GO:0140005">
    <property type="term" value="F:histone H4K20me2 reader activity"/>
    <property type="evidence" value="ECO:0007669"/>
    <property type="project" value="UniProtKB-ARBA"/>
</dbReference>
<feature type="compositionally biased region" description="Low complexity" evidence="19">
    <location>
        <begin position="1241"/>
        <end position="1292"/>
    </location>
</feature>
<dbReference type="GO" id="GO:0003677">
    <property type="term" value="F:DNA binding"/>
    <property type="evidence" value="ECO:0007669"/>
    <property type="project" value="UniProtKB-KW"/>
</dbReference>
<dbReference type="CDD" id="cd17724">
    <property type="entry name" value="BRCT_p53bp1_rpt2"/>
    <property type="match status" value="1"/>
</dbReference>
<evidence type="ECO:0000256" key="12">
    <source>
        <dbReference type="ARBA" id="ARBA00023125"/>
    </source>
</evidence>
<dbReference type="EMBL" id="VZUI01079038">
    <property type="protein sequence ID" value="NXV08021.1"/>
    <property type="molecule type" value="Genomic_DNA"/>
</dbReference>
<evidence type="ECO:0000313" key="22">
    <source>
        <dbReference type="Proteomes" id="UP000524451"/>
    </source>
</evidence>
<feature type="non-terminal residue" evidence="21">
    <location>
        <position position="1926"/>
    </location>
</feature>
<dbReference type="SMART" id="SM00292">
    <property type="entry name" value="BRCT"/>
    <property type="match status" value="2"/>
</dbReference>
<keyword evidence="17" id="KW-0137">Centromere</keyword>
<feature type="compositionally biased region" description="Low complexity" evidence="19">
    <location>
        <begin position="40"/>
        <end position="55"/>
    </location>
</feature>
<dbReference type="GO" id="GO:0045944">
    <property type="term" value="P:positive regulation of transcription by RNA polymerase II"/>
    <property type="evidence" value="ECO:0007669"/>
    <property type="project" value="TreeGrafter"/>
</dbReference>
<evidence type="ECO:0000256" key="15">
    <source>
        <dbReference type="ARBA" id="ARBA00023204"/>
    </source>
</evidence>
<dbReference type="FunFam" id="2.30.30.140:FF:000021">
    <property type="entry name" value="Tumor suppressor p53-binding protein 1"/>
    <property type="match status" value="1"/>
</dbReference>
<accession>A0A7L3R1Z1</accession>
<evidence type="ECO:0000256" key="13">
    <source>
        <dbReference type="ARBA" id="ARBA00023159"/>
    </source>
</evidence>
<protein>
    <recommendedName>
        <fullName evidence="18">TP53-binding protein 1</fullName>
    </recommendedName>
</protein>
<feature type="compositionally biased region" description="Basic and acidic residues" evidence="19">
    <location>
        <begin position="212"/>
        <end position="240"/>
    </location>
</feature>
<keyword evidence="5" id="KW-1017">Isopeptide bond</keyword>
<dbReference type="GO" id="GO:0006303">
    <property type="term" value="P:double-strand break repair via nonhomologous end joining"/>
    <property type="evidence" value="ECO:0007669"/>
    <property type="project" value="UniProtKB-ARBA"/>
</dbReference>
<dbReference type="InterPro" id="IPR014722">
    <property type="entry name" value="Rib_uL2_dom2"/>
</dbReference>
<feature type="region of interest" description="Disordered" evidence="19">
    <location>
        <begin position="821"/>
        <end position="842"/>
    </location>
</feature>
<feature type="compositionally biased region" description="Gly residues" evidence="19">
    <location>
        <begin position="75"/>
        <end position="84"/>
    </location>
</feature>
<dbReference type="GO" id="GO:0000776">
    <property type="term" value="C:kinetochore"/>
    <property type="evidence" value="ECO:0007669"/>
    <property type="project" value="UniProtKB-KW"/>
</dbReference>
<keyword evidence="16" id="KW-0539">Nucleus</keyword>
<keyword evidence="12" id="KW-0238">DNA-binding</keyword>
<feature type="compositionally biased region" description="Acidic residues" evidence="19">
    <location>
        <begin position="1222"/>
        <end position="1232"/>
    </location>
</feature>
<keyword evidence="14" id="KW-0804">Transcription</keyword>
<evidence type="ECO:0000256" key="10">
    <source>
        <dbReference type="ARBA" id="ARBA00022843"/>
    </source>
</evidence>
<dbReference type="GO" id="GO:0042393">
    <property type="term" value="F:histone binding"/>
    <property type="evidence" value="ECO:0007669"/>
    <property type="project" value="TreeGrafter"/>
</dbReference>
<sequence length="1926" mass="208797">MERGGSSQLDPGFSQQDTALLIVEDSQPQGAEADAEQAWLGGLARRLPARRSPSPVLDIVCDPAGSRGLRERLAGKGGARGHGASGYRCRANGAVVAEPMESPARPSASGPRGGVAEESPPPDGESSALGKAGERSEGDVEDCAFSPCVEDTGMSQLQFGVLELSQSQDIESDFMPNEGDARHQLHSGPAVISSRLVKNESKYELCGDNTETDSRAEAHSALESQAEKSERTLQIAEEHTRKKTPVSDASKTEESLGSGHEESDFLSTQEEMFPENDATATARSGCPVTRMEEESSLACTPARSLQVLQLSGQAFLVQEGHSIVSSGLAIPPSVSFGPNALVPSSPTEQEQAKGNIFLHDVCGRVSVHWLSQSLHLFQNEQMDISIPAEGRELKQKQRGNMLVDMALPWIPPRSLVQPQASTPVSQSAPTFFPGSLPIPSQPEFSHDIFVPTQSPEKKPEGKEKTAALTHLCLPDLSGSTDALSKMSTNDFVSQPPESCKLMLSASACSQATSTDISSGSLNTDQDSEITQVERISECKASDSRLCSVENGKIKVNAGDQAPSENCEKAKKEDVEITGSPEGQFISADVAGDLPLAPTVHQERISRSQAAADQSGLPEILSYAQETSKPGAVPQTQCEEQEEKLLVKEEQIKEDRSLVNITLSHRFILEREGQCHEDTEVNDSCKNIKNVVQELEKIGSECQGKGASKGCTFDAGEAKNIDKLSFKAIAENRAKLNDVLAKPSVGELLEQHNLIPKLKSDIQSEVALCAKKHPDCSELGQAMIINSQPSLQERGVETQAVQQHKNQVPKNMEDAVTTRNLEQEEQMQPQEKATSKSPSPSTGALFHFALPKEGDVIQSLTSITPPVTGHLKMGPRRHSTPIVDDTCPDSTIATSDVTAEGTMGTNNVTVESAMVSADVSEMCEKGESGVVPESDAKLSLRMNTVTPVNDGSEESLPFSLESKKMNPEAYNSQKASSVFSRVCEVRREDEARGHGLSTSPFRGDLFVFPDTQEDTELHTNPSAWQYQQQKADDSHGQILIPQRMQQDCHQQSSGAEDGESMESDIVSTQAEDGRRMQRKQSKAVKIDQSQERWENTKNKGIQTTADCLFTPTTVTTATQTEEICRQVEMGTSMSGQRPGQQDVNIQTDESGEKLVNTSGDDVDSLHSQGEEEFNFLHPPKGQVQRRHMRTIREVRTVVTRVITDVYYVNGAEVERKVVEETEEPVVECQECETDMSSSRTAGGSSLTSGDLGDVSSFSSKASSLHRTSSGGSSGHSAMHSSSSSGQGTGAAKGKVCGTETGEFALPIGRGVLGKLSPRKGAGQPASPLRVSQTGALPYEEEEDSVPGTCQIGRAPVTLRGRGRRGRPPSRTTGTRDLAGPPGMEDLSTTASPEEKSFTHSVRLPDGGEKSDTSGFCALRRSDSPEIPLQVATGPLGCADSSTGSSFVGLRVVAKWSSNGYFYSGMITRDVGAGKYKLLFDDGYECDVLGKDILLCDPIPLETEVTALSEDEYFSAGVVKGHRKESGELYYCIEKEGQRKWYKRKAVILSLEQGNKLREQFGLGPYEPVTPLTKAADISLDNLVEGKRKRRSNIGSPSTSSSSTTPTRKGQESPRVPSVSLSGKRKLIASEDERSPAKRGRKSAMIKPGAVKSGEFVSTCEGVDAADHPVLEGDHGPLPHNKTLFLGYAFLLTMATPSDKLTNHQKPSDGPTGSSEEEEDFLDMTPYDKHYIAQQLRAGAGYVLEDFNETQCNAAYQCLLIADQHCRTRKYLLCLARGIPCVSHVWVHDSCHANQLQNYRNYLLPAGYSLQEQKLLEWHPRENPFHNLKVLLVSDQRENFLDLWSEILMTGGAVSVKQHYSNAHNKDIALGVYDVVVTDFSCPAGVLKCAEALRLPVVSQEWVIQSLIAGERVGYKQHPKYKHDYVPH</sequence>
<feature type="compositionally biased region" description="Basic and acidic residues" evidence="19">
    <location>
        <begin position="250"/>
        <end position="263"/>
    </location>
</feature>
<evidence type="ECO:0000256" key="1">
    <source>
        <dbReference type="ARBA" id="ARBA00004123"/>
    </source>
</evidence>
<feature type="domain" description="BRCT" evidence="20">
    <location>
        <begin position="1678"/>
        <end position="1802"/>
    </location>
</feature>
<reference evidence="21 22" key="1">
    <citation type="submission" date="2019-09" db="EMBL/GenBank/DDBJ databases">
        <title>Bird 10,000 Genomes (B10K) Project - Family phase.</title>
        <authorList>
            <person name="Zhang G."/>
        </authorList>
    </citation>
    <scope>NUCLEOTIDE SEQUENCE [LARGE SCALE GENOMIC DNA]</scope>
    <source>
        <strain evidence="21">OUT-0056</strain>
        <tissue evidence="21">Blood</tissue>
    </source>
</reference>
<dbReference type="PROSITE" id="PS50172">
    <property type="entry name" value="BRCT"/>
    <property type="match status" value="2"/>
</dbReference>
<feature type="region of interest" description="Disordered" evidence="19">
    <location>
        <begin position="1043"/>
        <end position="1096"/>
    </location>
</feature>
<evidence type="ECO:0000256" key="4">
    <source>
        <dbReference type="ARBA" id="ARBA00022481"/>
    </source>
</evidence>
<evidence type="ECO:0000256" key="16">
    <source>
        <dbReference type="ARBA" id="ARBA00023242"/>
    </source>
</evidence>
<feature type="compositionally biased region" description="Polar residues" evidence="19">
    <location>
        <begin position="1043"/>
        <end position="1053"/>
    </location>
</feature>
<dbReference type="InterPro" id="IPR001357">
    <property type="entry name" value="BRCT_dom"/>
</dbReference>
<keyword evidence="8" id="KW-0227">DNA damage</keyword>
<keyword evidence="10" id="KW-0832">Ubl conjugation</keyword>
<evidence type="ECO:0000259" key="20">
    <source>
        <dbReference type="PROSITE" id="PS50172"/>
    </source>
</evidence>
<dbReference type="CDD" id="cd20383">
    <property type="entry name" value="Tudor_53BP1"/>
    <property type="match status" value="1"/>
</dbReference>
<dbReference type="SUPFAM" id="SSF52113">
    <property type="entry name" value="BRCT domain"/>
    <property type="match status" value="2"/>
</dbReference>
<evidence type="ECO:0000256" key="18">
    <source>
        <dbReference type="ARBA" id="ARBA00073180"/>
    </source>
</evidence>
<dbReference type="InterPro" id="IPR047249">
    <property type="entry name" value="BRCT_p53bp1-like_rpt1"/>
</dbReference>
<dbReference type="GO" id="GO:0035861">
    <property type="term" value="C:site of double-strand break"/>
    <property type="evidence" value="ECO:0007669"/>
    <property type="project" value="UniProtKB-ARBA"/>
</dbReference>
<evidence type="ECO:0000256" key="2">
    <source>
        <dbReference type="ARBA" id="ARBA00004629"/>
    </source>
</evidence>
<keyword evidence="9" id="KW-0995">Kinetochore</keyword>
<evidence type="ECO:0000256" key="17">
    <source>
        <dbReference type="ARBA" id="ARBA00023328"/>
    </source>
</evidence>
<dbReference type="CDD" id="cd17745">
    <property type="entry name" value="BRCT_p53bp1_rpt1"/>
    <property type="match status" value="1"/>
</dbReference>
<dbReference type="Gene3D" id="2.30.30.30">
    <property type="match status" value="1"/>
</dbReference>
<evidence type="ECO:0000256" key="6">
    <source>
        <dbReference type="ARBA" id="ARBA00022553"/>
    </source>
</evidence>
<dbReference type="FunFam" id="2.30.30.30:FF:000019">
    <property type="entry name" value="Tumor suppressor p53-binding protein 1"/>
    <property type="match status" value="1"/>
</dbReference>
<comment type="subcellular location">
    <subcellularLocation>
        <location evidence="2">Chromosome</location>
        <location evidence="2">Centromere</location>
        <location evidence="2">Kinetochore</location>
    </subcellularLocation>
    <subcellularLocation>
        <location evidence="1">Nucleus</location>
    </subcellularLocation>
</comment>
<evidence type="ECO:0000313" key="21">
    <source>
        <dbReference type="EMBL" id="NXV08021.1"/>
    </source>
</evidence>
<dbReference type="GO" id="GO:0000077">
    <property type="term" value="P:DNA damage checkpoint signaling"/>
    <property type="evidence" value="ECO:0007669"/>
    <property type="project" value="TreeGrafter"/>
</dbReference>
<feature type="compositionally biased region" description="Basic and acidic residues" evidence="19">
    <location>
        <begin position="1083"/>
        <end position="1096"/>
    </location>
</feature>
<gene>
    <name evidence="21" type="primary">Tp53bp1</name>
    <name evidence="21" type="ORF">CETCET_R13733</name>
</gene>
<feature type="compositionally biased region" description="Polar residues" evidence="19">
    <location>
        <begin position="1"/>
        <end position="18"/>
    </location>
</feature>